<sequence length="205" mass="23213">MIVIVNDVDSISRYRAESRDSIFLIVAGALLIRPLSPLFLFLDGMRKRVHLIANLEVFIVCLKARDELAHQPRAPEKLWRDLDDTTTKEDVFAAIKKVAGEKHHISRDTIMSMRNSCRGTKIALVTLAIPTAKTILGEHGEIKIGWVNRCIKAIMSTTGGFKCWYYGHRSIFCKSKVDRTKYCIKCGNEGHSIDKCEESKMCSVR</sequence>
<organism evidence="4 5">
    <name type="scientific">Eumeta variegata</name>
    <name type="common">Bagworm moth</name>
    <name type="synonym">Eumeta japonica</name>
    <dbReference type="NCBI Taxonomy" id="151549"/>
    <lineage>
        <taxon>Eukaryota</taxon>
        <taxon>Metazoa</taxon>
        <taxon>Ecdysozoa</taxon>
        <taxon>Arthropoda</taxon>
        <taxon>Hexapoda</taxon>
        <taxon>Insecta</taxon>
        <taxon>Pterygota</taxon>
        <taxon>Neoptera</taxon>
        <taxon>Endopterygota</taxon>
        <taxon>Lepidoptera</taxon>
        <taxon>Glossata</taxon>
        <taxon>Ditrysia</taxon>
        <taxon>Tineoidea</taxon>
        <taxon>Psychidae</taxon>
        <taxon>Oiketicinae</taxon>
        <taxon>Eumeta</taxon>
    </lineage>
</organism>
<keyword evidence="2" id="KW-0812">Transmembrane</keyword>
<accession>A0A4C1Z7P1</accession>
<keyword evidence="1" id="KW-0862">Zinc</keyword>
<proteinExistence type="predicted"/>
<dbReference type="PROSITE" id="PS50158">
    <property type="entry name" value="ZF_CCHC"/>
    <property type="match status" value="1"/>
</dbReference>
<keyword evidence="2" id="KW-0472">Membrane</keyword>
<evidence type="ECO:0000256" key="1">
    <source>
        <dbReference type="PROSITE-ProRule" id="PRU00047"/>
    </source>
</evidence>
<dbReference type="InterPro" id="IPR036875">
    <property type="entry name" value="Znf_CCHC_sf"/>
</dbReference>
<evidence type="ECO:0000313" key="5">
    <source>
        <dbReference type="Proteomes" id="UP000299102"/>
    </source>
</evidence>
<dbReference type="OrthoDB" id="8057216at2759"/>
<evidence type="ECO:0000313" key="4">
    <source>
        <dbReference type="EMBL" id="GBP83898.1"/>
    </source>
</evidence>
<feature type="domain" description="CCHC-type" evidence="3">
    <location>
        <begin position="183"/>
        <end position="198"/>
    </location>
</feature>
<keyword evidence="5" id="KW-1185">Reference proteome</keyword>
<dbReference type="AlphaFoldDB" id="A0A4C1Z7P1"/>
<keyword evidence="2" id="KW-1133">Transmembrane helix</keyword>
<dbReference type="SUPFAM" id="SSF57756">
    <property type="entry name" value="Retrovirus zinc finger-like domains"/>
    <property type="match status" value="1"/>
</dbReference>
<dbReference type="GO" id="GO:0003676">
    <property type="term" value="F:nucleic acid binding"/>
    <property type="evidence" value="ECO:0007669"/>
    <property type="project" value="InterPro"/>
</dbReference>
<name>A0A4C1Z7P1_EUMVA</name>
<feature type="transmembrane region" description="Helical" evidence="2">
    <location>
        <begin position="22"/>
        <end position="42"/>
    </location>
</feature>
<evidence type="ECO:0000256" key="2">
    <source>
        <dbReference type="SAM" id="Phobius"/>
    </source>
</evidence>
<reference evidence="4 5" key="1">
    <citation type="journal article" date="2019" name="Commun. Biol.">
        <title>The bagworm genome reveals a unique fibroin gene that provides high tensile strength.</title>
        <authorList>
            <person name="Kono N."/>
            <person name="Nakamura H."/>
            <person name="Ohtoshi R."/>
            <person name="Tomita M."/>
            <person name="Numata K."/>
            <person name="Arakawa K."/>
        </authorList>
    </citation>
    <scope>NUCLEOTIDE SEQUENCE [LARGE SCALE GENOMIC DNA]</scope>
</reference>
<protein>
    <recommendedName>
        <fullName evidence="3">CCHC-type domain-containing protein</fullName>
    </recommendedName>
</protein>
<gene>
    <name evidence="4" type="ORF">EVAR_36546_1</name>
</gene>
<keyword evidence="1" id="KW-0863">Zinc-finger</keyword>
<dbReference type="InterPro" id="IPR001878">
    <property type="entry name" value="Znf_CCHC"/>
</dbReference>
<keyword evidence="1" id="KW-0479">Metal-binding</keyword>
<dbReference type="Proteomes" id="UP000299102">
    <property type="component" value="Unassembled WGS sequence"/>
</dbReference>
<dbReference type="GO" id="GO:0008270">
    <property type="term" value="F:zinc ion binding"/>
    <property type="evidence" value="ECO:0007669"/>
    <property type="project" value="UniProtKB-KW"/>
</dbReference>
<evidence type="ECO:0000259" key="3">
    <source>
        <dbReference type="PROSITE" id="PS50158"/>
    </source>
</evidence>
<comment type="caution">
    <text evidence="4">The sequence shown here is derived from an EMBL/GenBank/DDBJ whole genome shotgun (WGS) entry which is preliminary data.</text>
</comment>
<dbReference type="EMBL" id="BGZK01001647">
    <property type="protein sequence ID" value="GBP83898.1"/>
    <property type="molecule type" value="Genomic_DNA"/>
</dbReference>